<protein>
    <submittedName>
        <fullName evidence="3">Fatty acid desaturase</fullName>
    </submittedName>
</protein>
<accession>A0A5B8FHC3</accession>
<gene>
    <name evidence="3" type="ORF">FDP22_08655</name>
</gene>
<feature type="transmembrane region" description="Helical" evidence="1">
    <location>
        <begin position="179"/>
        <end position="203"/>
    </location>
</feature>
<dbReference type="InterPro" id="IPR039393">
    <property type="entry name" value="Rhizopine-oxygenase-like"/>
</dbReference>
<keyword evidence="1" id="KW-1133">Transmembrane helix</keyword>
<dbReference type="GO" id="GO:0016020">
    <property type="term" value="C:membrane"/>
    <property type="evidence" value="ECO:0007669"/>
    <property type="project" value="GOC"/>
</dbReference>
<dbReference type="OrthoDB" id="9792534at2"/>
<sequence length="296" mass="32838">MDHRALVATLTPAQRAHLTQTSDRAGLRHLALHAGAIAGLGVLIGLRVPFWPLLMLPQGVLIVFLFTLLHETTHRTPFRSRWLNDGVARLCGWLIALPPEWFRCFHFAHHRFTQDPENDPELAVPKPVTPAGYALHVSGLPAWASAARVLLRNASGRCADSFVPARALPRIRHEAQGMLAGYALVAGMSLWAGSSLALTVWAVPALLGQPVLRLYLLAEHGRCPFVANMLENTRTTYTSRLVRALAWNMPFHAEHHAWPGVPFHRLPEFNRLARNHLRVTEQGYGAFTAGYIAGLR</sequence>
<proteinExistence type="predicted"/>
<organism evidence="3 4">
    <name type="scientific">Paroceanicella profunda</name>
    <dbReference type="NCBI Taxonomy" id="2579971"/>
    <lineage>
        <taxon>Bacteria</taxon>
        <taxon>Pseudomonadati</taxon>
        <taxon>Pseudomonadota</taxon>
        <taxon>Alphaproteobacteria</taxon>
        <taxon>Rhodobacterales</taxon>
        <taxon>Paracoccaceae</taxon>
        <taxon>Paroceanicella</taxon>
    </lineage>
</organism>
<keyword evidence="1" id="KW-0812">Transmembrane</keyword>
<keyword evidence="4" id="KW-1185">Reference proteome</keyword>
<dbReference type="AlphaFoldDB" id="A0A5B8FHC3"/>
<feature type="transmembrane region" description="Helical" evidence="1">
    <location>
        <begin position="50"/>
        <end position="69"/>
    </location>
</feature>
<evidence type="ECO:0000256" key="1">
    <source>
        <dbReference type="SAM" id="Phobius"/>
    </source>
</evidence>
<dbReference type="PANTHER" id="PTHR12879:SF8">
    <property type="entry name" value="SPHINGOLIPID DELTA(4)-DESATURASE DES1"/>
    <property type="match status" value="1"/>
</dbReference>
<feature type="domain" description="Fatty acid desaturase" evidence="2">
    <location>
        <begin position="51"/>
        <end position="275"/>
    </location>
</feature>
<keyword evidence="1" id="KW-0472">Membrane</keyword>
<dbReference type="EMBL" id="CP040818">
    <property type="protein sequence ID" value="QDL91838.1"/>
    <property type="molecule type" value="Genomic_DNA"/>
</dbReference>
<name>A0A5B8FHC3_9RHOB</name>
<feature type="transmembrane region" description="Helical" evidence="1">
    <location>
        <begin position="25"/>
        <end position="44"/>
    </location>
</feature>
<dbReference type="Proteomes" id="UP000305888">
    <property type="component" value="Chromosome"/>
</dbReference>
<dbReference type="GO" id="GO:0042284">
    <property type="term" value="F:sphingolipid delta-4 desaturase activity"/>
    <property type="evidence" value="ECO:0007669"/>
    <property type="project" value="TreeGrafter"/>
</dbReference>
<dbReference type="KEGG" id="ppru:FDP22_08655"/>
<evidence type="ECO:0000313" key="3">
    <source>
        <dbReference type="EMBL" id="QDL91838.1"/>
    </source>
</evidence>
<dbReference type="GO" id="GO:0046513">
    <property type="term" value="P:ceramide biosynthetic process"/>
    <property type="evidence" value="ECO:0007669"/>
    <property type="project" value="TreeGrafter"/>
</dbReference>
<dbReference type="PANTHER" id="PTHR12879">
    <property type="entry name" value="SPHINGOLIPID DELTA 4 DESATURASE/C-4 HYDROXYLASE PROTEIN DES2"/>
    <property type="match status" value="1"/>
</dbReference>
<evidence type="ECO:0000259" key="2">
    <source>
        <dbReference type="Pfam" id="PF00487"/>
    </source>
</evidence>
<dbReference type="Pfam" id="PF00487">
    <property type="entry name" value="FA_desaturase"/>
    <property type="match status" value="1"/>
</dbReference>
<reference evidence="3 4" key="1">
    <citation type="submission" date="2019-06" db="EMBL/GenBank/DDBJ databases">
        <title>Genome sequence of Rhodobacteraceae bacterium D4M1.</title>
        <authorList>
            <person name="Cao J."/>
        </authorList>
    </citation>
    <scope>NUCLEOTIDE SEQUENCE [LARGE SCALE GENOMIC DNA]</scope>
    <source>
        <strain evidence="3 4">D4M1</strain>
    </source>
</reference>
<dbReference type="InterPro" id="IPR005804">
    <property type="entry name" value="FA_desaturase_dom"/>
</dbReference>
<dbReference type="CDD" id="cd03511">
    <property type="entry name" value="Rhizopine-oxygenase-like"/>
    <property type="match status" value="1"/>
</dbReference>
<evidence type="ECO:0000313" key="4">
    <source>
        <dbReference type="Proteomes" id="UP000305888"/>
    </source>
</evidence>
<dbReference type="RefSeq" id="WP_138572109.1">
    <property type="nucleotide sequence ID" value="NZ_CP040818.1"/>
</dbReference>